<dbReference type="PROSITE" id="PS51059">
    <property type="entry name" value="PARP_CATALYTIC"/>
    <property type="match status" value="1"/>
</dbReference>
<evidence type="ECO:0000313" key="12">
    <source>
        <dbReference type="Proteomes" id="UP000472260"/>
    </source>
</evidence>
<accession>A0A671Q8N5</accession>
<evidence type="ECO:0000256" key="7">
    <source>
        <dbReference type="RuleBase" id="RU362114"/>
    </source>
</evidence>
<keyword evidence="12" id="KW-1185">Reference proteome</keyword>
<dbReference type="InterPro" id="IPR037197">
    <property type="entry name" value="WWE_dom_sf"/>
</dbReference>
<evidence type="ECO:0000256" key="5">
    <source>
        <dbReference type="ARBA" id="ARBA00023242"/>
    </source>
</evidence>
<evidence type="ECO:0000259" key="9">
    <source>
        <dbReference type="PROSITE" id="PS51059"/>
    </source>
</evidence>
<dbReference type="GO" id="GO:0005737">
    <property type="term" value="C:cytoplasm"/>
    <property type="evidence" value="ECO:0007669"/>
    <property type="project" value="TreeGrafter"/>
</dbReference>
<evidence type="ECO:0000259" key="8">
    <source>
        <dbReference type="PROSITE" id="PS50918"/>
    </source>
</evidence>
<dbReference type="GO" id="GO:0003950">
    <property type="term" value="F:NAD+ poly-ADP-ribosyltransferase activity"/>
    <property type="evidence" value="ECO:0007669"/>
    <property type="project" value="UniProtKB-UniRule"/>
</dbReference>
<proteinExistence type="inferred from homology"/>
<evidence type="ECO:0000256" key="4">
    <source>
        <dbReference type="ARBA" id="ARBA00023027"/>
    </source>
</evidence>
<dbReference type="SUPFAM" id="SSF52949">
    <property type="entry name" value="Macro domain-like"/>
    <property type="match status" value="1"/>
</dbReference>
<comment type="similarity">
    <text evidence="6">Belongs to the ARTD/PARP family.</text>
</comment>
<organism evidence="11 12">
    <name type="scientific">Sinocyclocheilus anshuiensis</name>
    <dbReference type="NCBI Taxonomy" id="1608454"/>
    <lineage>
        <taxon>Eukaryota</taxon>
        <taxon>Metazoa</taxon>
        <taxon>Chordata</taxon>
        <taxon>Craniata</taxon>
        <taxon>Vertebrata</taxon>
        <taxon>Euteleostomi</taxon>
        <taxon>Actinopterygii</taxon>
        <taxon>Neopterygii</taxon>
        <taxon>Teleostei</taxon>
        <taxon>Ostariophysi</taxon>
        <taxon>Cypriniformes</taxon>
        <taxon>Cyprinidae</taxon>
        <taxon>Cyprininae</taxon>
        <taxon>Sinocyclocheilus</taxon>
    </lineage>
</organism>
<dbReference type="SUPFAM" id="SSF56399">
    <property type="entry name" value="ADP-ribosylation"/>
    <property type="match status" value="1"/>
</dbReference>
<reference evidence="11" key="2">
    <citation type="submission" date="2025-09" db="UniProtKB">
        <authorList>
            <consortium name="Ensembl"/>
        </authorList>
    </citation>
    <scope>IDENTIFICATION</scope>
</reference>
<feature type="domain" description="WWE" evidence="8">
    <location>
        <begin position="188"/>
        <end position="265"/>
    </location>
</feature>
<dbReference type="PROSITE" id="PS50918">
    <property type="entry name" value="WWE"/>
    <property type="match status" value="1"/>
</dbReference>
<keyword evidence="4 7" id="KW-0520">NAD</keyword>
<sequence length="472" mass="53224">MVGQTNEKGISSSMYKVLRMCEENKIQSVSFPALGTGAGNLAAAGVANAMTEALTNFMKDSPKHLKHIHLVIFQVKLLPDFQEAVKKSGTNPVTLTSTGDPCADTATSYLSSQRNGRCICFSIDVQLSHNTDLPETDKKAIVALSRANQVSVLVASSDKLTVSGKRDDVLDAVLKINGFIQAARDREKREGEVKRLRETLCWEVARGERWESLEPGISYDIELTFHRKEKSFQYQENGDTYTVDFKQMEVTNSKREYMIADTVLSVTFLVCFSAIIHPPPTWTKMDGRDLEIITLQSNSVEYKNIETAFLKSSIHRDVKIQSQSQWQRYCVLKQAVDKKYPKQINERLLYHGTTKDICQKINKNGFNRSFCGRNAVYHGEGTYFAKEAWYSCQDKYSNPDDKELKYIYRARVVTGSLCKSRQGMKEPDPINPADPQAGLHDCAVDDPKNPFIFVVFCDAGAYPDYLITFKSI</sequence>
<keyword evidence="2 7" id="KW-0328">Glycosyltransferase</keyword>
<dbReference type="InterPro" id="IPR012317">
    <property type="entry name" value="Poly(ADP-ribose)pol_cat_dom"/>
</dbReference>
<feature type="domain" description="PARP catalytic" evidence="9">
    <location>
        <begin position="278"/>
        <end position="472"/>
    </location>
</feature>
<reference evidence="11" key="1">
    <citation type="submission" date="2025-08" db="UniProtKB">
        <authorList>
            <consortium name="Ensembl"/>
        </authorList>
    </citation>
    <scope>IDENTIFICATION</scope>
</reference>
<dbReference type="InterPro" id="IPR004170">
    <property type="entry name" value="WWE_dom"/>
</dbReference>
<dbReference type="AlphaFoldDB" id="A0A671Q8N5"/>
<dbReference type="SUPFAM" id="SSF117839">
    <property type="entry name" value="WWE domain"/>
    <property type="match status" value="1"/>
</dbReference>
<dbReference type="GO" id="GO:0010629">
    <property type="term" value="P:negative regulation of gene expression"/>
    <property type="evidence" value="ECO:0007669"/>
    <property type="project" value="TreeGrafter"/>
</dbReference>
<dbReference type="Pfam" id="PF02825">
    <property type="entry name" value="WWE"/>
    <property type="match status" value="1"/>
</dbReference>
<evidence type="ECO:0000256" key="6">
    <source>
        <dbReference type="ARBA" id="ARBA00024347"/>
    </source>
</evidence>
<dbReference type="Ensembl" id="ENSSANT00000068945.1">
    <property type="protein sequence ID" value="ENSSANP00000064858.1"/>
    <property type="gene ID" value="ENSSANG00000032341.1"/>
</dbReference>
<comment type="subcellular location">
    <subcellularLocation>
        <location evidence="1">Nucleus</location>
    </subcellularLocation>
</comment>
<evidence type="ECO:0000256" key="3">
    <source>
        <dbReference type="ARBA" id="ARBA00022679"/>
    </source>
</evidence>
<name>A0A671Q8N5_9TELE</name>
<protein>
    <recommendedName>
        <fullName evidence="7">Poly [ADP-ribose] polymerase</fullName>
        <shortName evidence="7">PARP</shortName>
        <ecNumber evidence="7">2.4.2.-</ecNumber>
    </recommendedName>
</protein>
<evidence type="ECO:0000259" key="10">
    <source>
        <dbReference type="PROSITE" id="PS51154"/>
    </source>
</evidence>
<evidence type="ECO:0000256" key="1">
    <source>
        <dbReference type="ARBA" id="ARBA00004123"/>
    </source>
</evidence>
<dbReference type="Gene3D" id="3.30.720.50">
    <property type="match status" value="1"/>
</dbReference>
<dbReference type="GO" id="GO:0003714">
    <property type="term" value="F:transcription corepressor activity"/>
    <property type="evidence" value="ECO:0007669"/>
    <property type="project" value="TreeGrafter"/>
</dbReference>
<evidence type="ECO:0000313" key="11">
    <source>
        <dbReference type="Ensembl" id="ENSSANP00000064858.1"/>
    </source>
</evidence>
<dbReference type="InterPro" id="IPR052056">
    <property type="entry name" value="Mono-ARTD/PARP"/>
</dbReference>
<dbReference type="InterPro" id="IPR043472">
    <property type="entry name" value="Macro_dom-like"/>
</dbReference>
<dbReference type="PANTHER" id="PTHR14453:SF101">
    <property type="entry name" value="POLY [ADP-RIBOSE] POLYMERASE"/>
    <property type="match status" value="1"/>
</dbReference>
<dbReference type="Pfam" id="PF01661">
    <property type="entry name" value="Macro"/>
    <property type="match status" value="1"/>
</dbReference>
<feature type="domain" description="Macro" evidence="10">
    <location>
        <begin position="1"/>
        <end position="89"/>
    </location>
</feature>
<keyword evidence="3 7" id="KW-0808">Transferase</keyword>
<dbReference type="Proteomes" id="UP000472260">
    <property type="component" value="Unassembled WGS sequence"/>
</dbReference>
<evidence type="ECO:0000256" key="2">
    <source>
        <dbReference type="ARBA" id="ARBA00022676"/>
    </source>
</evidence>
<dbReference type="PROSITE" id="PS51154">
    <property type="entry name" value="MACRO"/>
    <property type="match status" value="1"/>
</dbReference>
<dbReference type="GO" id="GO:0070212">
    <property type="term" value="P:protein poly-ADP-ribosylation"/>
    <property type="evidence" value="ECO:0007669"/>
    <property type="project" value="TreeGrafter"/>
</dbReference>
<dbReference type="PANTHER" id="PTHR14453">
    <property type="entry name" value="PARP/ZINC FINGER CCCH TYPE DOMAIN CONTAINING PROTEIN"/>
    <property type="match status" value="1"/>
</dbReference>
<dbReference type="Gene3D" id="3.90.228.10">
    <property type="match status" value="1"/>
</dbReference>
<dbReference type="InterPro" id="IPR002589">
    <property type="entry name" value="Macro_dom"/>
</dbReference>
<dbReference type="GO" id="GO:0005634">
    <property type="term" value="C:nucleus"/>
    <property type="evidence" value="ECO:0007669"/>
    <property type="project" value="UniProtKB-SubCell"/>
</dbReference>
<dbReference type="GO" id="GO:1990404">
    <property type="term" value="F:NAD+-protein mono-ADP-ribosyltransferase activity"/>
    <property type="evidence" value="ECO:0007669"/>
    <property type="project" value="TreeGrafter"/>
</dbReference>
<dbReference type="Pfam" id="PF00644">
    <property type="entry name" value="PARP"/>
    <property type="match status" value="1"/>
</dbReference>
<keyword evidence="5" id="KW-0539">Nucleus</keyword>
<dbReference type="Gene3D" id="3.40.220.10">
    <property type="entry name" value="Leucine Aminopeptidase, subunit E, domain 1"/>
    <property type="match status" value="1"/>
</dbReference>
<dbReference type="EC" id="2.4.2.-" evidence="7"/>